<feature type="compositionally biased region" description="Low complexity" evidence="1">
    <location>
        <begin position="511"/>
        <end position="525"/>
    </location>
</feature>
<sequence length="820" mass="93272">MSGHAIPIPPPAPAYPGHQAQANRAPTQPANASQGQQHLQQQHQQQQWQQQQWQQQQRQQPQGQQPQGQQLQGQQPQWQQPQWQQQRPSREVNQYAPETTATKFTDQNRFVTTVDTRVEKLPNPKKARDDLCIYTVRRYEDLTRLDTTDDDSDSDEELGRIDSWKHFDVISVQGVQQHEAAKQVRLLNKYTGSVTEKKKMLSPELVKHLEFASHEISKSFDPEFFETNLVQLDYQLRVSRKEKRGRHRKDGHRDYKSRDNKKRGRNETTSRLFHGKSKDWRRQAKYKKGWESKVRLDRSSITAYYKTSPLPNVNVVELWRQQNLRKLYPQMQYQQEQPFYDGQRQAANYQQSQGFIQLPAQGAQNWQHANGYAEQNTQGGYPPAHGGGHGGHGNPGGGGHGGGHGGGGGGGGGHVGGNVQSVHGNHGNPGGNGGHASHAHNQGGPPNAQRPQQPAARPVADNNQNRRDSVQREPNRRESIQRESNQNNANRRDSSQRERSASRPPTNRAASQSRPRQGGPGQRQQTRIPSQDSSPLSRHSQLFDEADISSTASTVSRDSLDRARMYPPRVPRAPFPAVPFEPGHFGEGPGPRRHRLDDHPVGGLMGGGLDIFAREELEEYRRREKRRREQELEDDVLRRRLSSPLGLETPMRFLRFEDEEDDWADGERDRDWDRGRDRRRMPVLLRVGSRRGSGLERSDFADRRVYSDMEREREFSGLRDYERGLSRERIPRHVPPHQVRHVSRPAGGRFYDGDSDLGEDYARDRRPSGSAPRPGLGIRRTSPVPGERIGGRPGLGPQGQRPSAGVEAGRYRARCEDFFE</sequence>
<feature type="compositionally biased region" description="Low complexity" evidence="1">
    <location>
        <begin position="435"/>
        <end position="458"/>
    </location>
</feature>
<feature type="region of interest" description="Disordered" evidence="1">
    <location>
        <begin position="738"/>
        <end position="810"/>
    </location>
</feature>
<feature type="compositionally biased region" description="Basic and acidic residues" evidence="1">
    <location>
        <begin position="490"/>
        <end position="501"/>
    </location>
</feature>
<protein>
    <submittedName>
        <fullName evidence="2">Uncharacterized protein</fullName>
    </submittedName>
</protein>
<feature type="compositionally biased region" description="Basic and acidic residues" evidence="1">
    <location>
        <begin position="464"/>
        <end position="481"/>
    </location>
</feature>
<feature type="compositionally biased region" description="Low complexity" evidence="1">
    <location>
        <begin position="417"/>
        <end position="426"/>
    </location>
</feature>
<feature type="compositionally biased region" description="Basic residues" evidence="1">
    <location>
        <begin position="240"/>
        <end position="250"/>
    </location>
</feature>
<feature type="region of interest" description="Disordered" evidence="1">
    <location>
        <begin position="373"/>
        <end position="592"/>
    </location>
</feature>
<comment type="caution">
    <text evidence="2">The sequence shown here is derived from an EMBL/GenBank/DDBJ whole genome shotgun (WGS) entry which is preliminary data.</text>
</comment>
<dbReference type="AlphaFoldDB" id="A0AAJ0BFA7"/>
<feature type="compositionally biased region" description="Low complexity" evidence="1">
    <location>
        <begin position="34"/>
        <end position="87"/>
    </location>
</feature>
<keyword evidence="3" id="KW-1185">Reference proteome</keyword>
<accession>A0AAJ0BFA7</accession>
<feature type="compositionally biased region" description="Polar residues" evidence="1">
    <location>
        <begin position="548"/>
        <end position="557"/>
    </location>
</feature>
<dbReference type="EMBL" id="MU839832">
    <property type="protein sequence ID" value="KAK1756199.1"/>
    <property type="molecule type" value="Genomic_DNA"/>
</dbReference>
<organism evidence="2 3">
    <name type="scientific">Echria macrotheca</name>
    <dbReference type="NCBI Taxonomy" id="438768"/>
    <lineage>
        <taxon>Eukaryota</taxon>
        <taxon>Fungi</taxon>
        <taxon>Dikarya</taxon>
        <taxon>Ascomycota</taxon>
        <taxon>Pezizomycotina</taxon>
        <taxon>Sordariomycetes</taxon>
        <taxon>Sordariomycetidae</taxon>
        <taxon>Sordariales</taxon>
        <taxon>Schizotheciaceae</taxon>
        <taxon>Echria</taxon>
    </lineage>
</organism>
<feature type="region of interest" description="Disordered" evidence="1">
    <location>
        <begin position="240"/>
        <end position="278"/>
    </location>
</feature>
<feature type="compositionally biased region" description="Polar residues" evidence="1">
    <location>
        <begin position="526"/>
        <end position="540"/>
    </location>
</feature>
<feature type="compositionally biased region" description="Polar residues" evidence="1">
    <location>
        <begin position="96"/>
        <end position="107"/>
    </location>
</feature>
<feature type="compositionally biased region" description="Polar residues" evidence="1">
    <location>
        <begin position="24"/>
        <end position="33"/>
    </location>
</feature>
<proteinExistence type="predicted"/>
<feature type="compositionally biased region" description="Pro residues" evidence="1">
    <location>
        <begin position="568"/>
        <end position="579"/>
    </location>
</feature>
<evidence type="ECO:0000313" key="2">
    <source>
        <dbReference type="EMBL" id="KAK1756199.1"/>
    </source>
</evidence>
<dbReference type="Proteomes" id="UP001239445">
    <property type="component" value="Unassembled WGS sequence"/>
</dbReference>
<gene>
    <name evidence="2" type="ORF">QBC47DRAFT_182039</name>
</gene>
<evidence type="ECO:0000256" key="1">
    <source>
        <dbReference type="SAM" id="MobiDB-lite"/>
    </source>
</evidence>
<name>A0AAJ0BFA7_9PEZI</name>
<reference evidence="2" key="1">
    <citation type="submission" date="2023-06" db="EMBL/GenBank/DDBJ databases">
        <title>Genome-scale phylogeny and comparative genomics of the fungal order Sordariales.</title>
        <authorList>
            <consortium name="Lawrence Berkeley National Laboratory"/>
            <person name="Hensen N."/>
            <person name="Bonometti L."/>
            <person name="Westerberg I."/>
            <person name="Brannstrom I.O."/>
            <person name="Guillou S."/>
            <person name="Cros-Aarteil S."/>
            <person name="Calhoun S."/>
            <person name="Haridas S."/>
            <person name="Kuo A."/>
            <person name="Mondo S."/>
            <person name="Pangilinan J."/>
            <person name="Riley R."/>
            <person name="Labutti K."/>
            <person name="Andreopoulos B."/>
            <person name="Lipzen A."/>
            <person name="Chen C."/>
            <person name="Yanf M."/>
            <person name="Daum C."/>
            <person name="Ng V."/>
            <person name="Clum A."/>
            <person name="Steindorff A."/>
            <person name="Ohm R."/>
            <person name="Martin F."/>
            <person name="Silar P."/>
            <person name="Natvig D."/>
            <person name="Lalanne C."/>
            <person name="Gautier V."/>
            <person name="Ament-Velasquez S.L."/>
            <person name="Kruys A."/>
            <person name="Hutchinson M.I."/>
            <person name="Powell A.J."/>
            <person name="Barry K."/>
            <person name="Miller A.N."/>
            <person name="Grigoriev I.V."/>
            <person name="Debuchy R."/>
            <person name="Gladieux P."/>
            <person name="Thoren M.H."/>
            <person name="Johannesson H."/>
        </authorList>
    </citation>
    <scope>NUCLEOTIDE SEQUENCE</scope>
    <source>
        <strain evidence="2">PSN4</strain>
    </source>
</reference>
<feature type="region of interest" description="Disordered" evidence="1">
    <location>
        <begin position="1"/>
        <end position="107"/>
    </location>
</feature>
<evidence type="ECO:0000313" key="3">
    <source>
        <dbReference type="Proteomes" id="UP001239445"/>
    </source>
</evidence>
<feature type="compositionally biased region" description="Gly residues" evidence="1">
    <location>
        <begin position="385"/>
        <end position="416"/>
    </location>
</feature>